<comment type="caution">
    <text evidence="14">The sequence shown here is derived from an EMBL/GenBank/DDBJ whole genome shotgun (WGS) entry which is preliminary data.</text>
</comment>
<dbReference type="InterPro" id="IPR037185">
    <property type="entry name" value="EmrE-like"/>
</dbReference>
<dbReference type="Proteomes" id="UP000028002">
    <property type="component" value="Unassembled WGS sequence"/>
</dbReference>
<keyword evidence="9 12" id="KW-1133">Transmembrane helix</keyword>
<keyword evidence="10 12" id="KW-0443">Lipid metabolism</keyword>
<keyword evidence="6 12" id="KW-0441">Lipid A biosynthesis</keyword>
<gene>
    <name evidence="12" type="primary">arnE</name>
    <name evidence="14" type="ORF">MEG1DRAFT_01346</name>
</gene>
<dbReference type="Pfam" id="PF00892">
    <property type="entry name" value="EamA"/>
    <property type="match status" value="1"/>
</dbReference>
<dbReference type="Gene3D" id="1.10.3730.20">
    <property type="match status" value="1"/>
</dbReference>
<dbReference type="InterPro" id="IPR000620">
    <property type="entry name" value="EamA_dom"/>
</dbReference>
<keyword evidence="11 12" id="KW-0472">Membrane</keyword>
<evidence type="ECO:0000259" key="13">
    <source>
        <dbReference type="Pfam" id="PF00892"/>
    </source>
</evidence>
<dbReference type="InterPro" id="IPR022883">
    <property type="entry name" value="Flippase_ArnE"/>
</dbReference>
<proteinExistence type="inferred from homology"/>
<keyword evidence="4 12" id="KW-0444">Lipid biosynthesis</keyword>
<dbReference type="UniPathway" id="UPA00030"/>
<reference evidence="14 15" key="1">
    <citation type="submission" date="2014-03" db="EMBL/GenBank/DDBJ databases">
        <title>Draft Genome of Photorhabdus temperata Meg1.</title>
        <authorList>
            <person name="Hurst S.G.IV."/>
            <person name="Morris K."/>
            <person name="Thomas K."/>
            <person name="Tisa L.S."/>
        </authorList>
    </citation>
    <scope>NUCLEOTIDE SEQUENCE [LARGE SCALE GENOMIC DNA]</scope>
    <source>
        <strain evidence="14 15">Meg1</strain>
    </source>
</reference>
<evidence type="ECO:0000256" key="10">
    <source>
        <dbReference type="ARBA" id="ARBA00023098"/>
    </source>
</evidence>
<comment type="pathway">
    <text evidence="12">Bacterial outer membrane biogenesis; lipopolysaccharide biosynthesis.</text>
</comment>
<evidence type="ECO:0000256" key="9">
    <source>
        <dbReference type="ARBA" id="ARBA00022989"/>
    </source>
</evidence>
<keyword evidence="7 12" id="KW-0812">Transmembrane</keyword>
<evidence type="ECO:0000256" key="2">
    <source>
        <dbReference type="ARBA" id="ARBA00022448"/>
    </source>
</evidence>
<keyword evidence="3 12" id="KW-1003">Cell membrane</keyword>
<comment type="similarity">
    <text evidence="12">Belongs to the ArnE family.</text>
</comment>
<dbReference type="HAMAP" id="MF_01869">
    <property type="entry name" value="Flippase_ArnE"/>
    <property type="match status" value="1"/>
</dbReference>
<dbReference type="NCBIfam" id="NF011625">
    <property type="entry name" value="PRK15051.1"/>
    <property type="match status" value="1"/>
</dbReference>
<feature type="transmembrane region" description="Helical" evidence="12">
    <location>
        <begin position="70"/>
        <end position="88"/>
    </location>
</feature>
<dbReference type="GO" id="GO:0009245">
    <property type="term" value="P:lipid A biosynthetic process"/>
    <property type="evidence" value="ECO:0007669"/>
    <property type="project" value="UniProtKB-UniRule"/>
</dbReference>
<dbReference type="GO" id="GO:0009103">
    <property type="term" value="P:lipopolysaccharide biosynthetic process"/>
    <property type="evidence" value="ECO:0007669"/>
    <property type="project" value="UniProtKB-UniRule"/>
</dbReference>
<feature type="transmembrane region" description="Helical" evidence="12">
    <location>
        <begin position="38"/>
        <end position="58"/>
    </location>
</feature>
<organism evidence="14 15">
    <name type="scientific">Photorhabdus temperata subsp. temperata Meg1</name>
    <dbReference type="NCBI Taxonomy" id="1393735"/>
    <lineage>
        <taxon>Bacteria</taxon>
        <taxon>Pseudomonadati</taxon>
        <taxon>Pseudomonadota</taxon>
        <taxon>Gammaproteobacteria</taxon>
        <taxon>Enterobacterales</taxon>
        <taxon>Morganellaceae</taxon>
        <taxon>Photorhabdus</taxon>
    </lineage>
</organism>
<dbReference type="RefSeq" id="WP_021323024.1">
    <property type="nucleotide sequence ID" value="NZ_CAWLUD010000019.1"/>
</dbReference>
<evidence type="ECO:0000256" key="1">
    <source>
        <dbReference type="ARBA" id="ARBA00004651"/>
    </source>
</evidence>
<evidence type="ECO:0000256" key="4">
    <source>
        <dbReference type="ARBA" id="ARBA00022516"/>
    </source>
</evidence>
<evidence type="ECO:0000256" key="12">
    <source>
        <dbReference type="HAMAP-Rule" id="MF_01869"/>
    </source>
</evidence>
<evidence type="ECO:0000313" key="15">
    <source>
        <dbReference type="Proteomes" id="UP000028002"/>
    </source>
</evidence>
<evidence type="ECO:0000256" key="11">
    <source>
        <dbReference type="ARBA" id="ARBA00023136"/>
    </source>
</evidence>
<comment type="subcellular location">
    <subcellularLocation>
        <location evidence="12">Cell inner membrane</location>
        <topology evidence="12">Multi-pass membrane protein</topology>
    </subcellularLocation>
    <subcellularLocation>
        <location evidence="1">Cell membrane</location>
        <topology evidence="1">Multi-pass membrane protein</topology>
    </subcellularLocation>
</comment>
<dbReference type="GO" id="GO:0005886">
    <property type="term" value="C:plasma membrane"/>
    <property type="evidence" value="ECO:0007669"/>
    <property type="project" value="UniProtKB-SubCell"/>
</dbReference>
<keyword evidence="8 12" id="KW-0448">Lipopolysaccharide biosynthesis</keyword>
<dbReference type="PANTHER" id="PTHR30561">
    <property type="entry name" value="SMR FAMILY PROTON-DEPENDENT DRUG EFFLUX TRANSPORTER SUGE"/>
    <property type="match status" value="1"/>
</dbReference>
<dbReference type="FunFam" id="1.10.3730.20:FF:000002">
    <property type="entry name" value="Probable 4-amino-4-deoxy-L-arabinose-phosphoundecaprenol flippase subunit ArnE"/>
    <property type="match status" value="1"/>
</dbReference>
<comment type="subunit">
    <text evidence="12">Heterodimer of ArnE and ArnF.</text>
</comment>
<dbReference type="SUPFAM" id="SSF103481">
    <property type="entry name" value="Multidrug resistance efflux transporter EmrE"/>
    <property type="match status" value="1"/>
</dbReference>
<keyword evidence="5 12" id="KW-0997">Cell inner membrane</keyword>
<accession>A0A081RZG0</accession>
<comment type="function">
    <text evidence="12">Translocates 4-amino-4-deoxy-L-arabinose-phosphoundecaprenol (alpha-L-Ara4N-phosphoundecaprenol) from the cytoplasmic to the periplasmic side of the inner membrane.</text>
</comment>
<protein>
    <recommendedName>
        <fullName evidence="12">Probable 4-amino-4-deoxy-L-arabinose-phosphoundecaprenol flippase subunit ArnE</fullName>
        <shortName evidence="12">L-Ara4N-phosphoundecaprenol flippase subunit ArnE</shortName>
    </recommendedName>
    <alternativeName>
        <fullName evidence="12">Undecaprenyl phosphate-aminoarabinose flippase subunit ArnE</fullName>
    </alternativeName>
</protein>
<dbReference type="EMBL" id="JGVH01000019">
    <property type="protein sequence ID" value="KER04063.1"/>
    <property type="molecule type" value="Genomic_DNA"/>
</dbReference>
<keyword evidence="2 12" id="KW-0813">Transport</keyword>
<evidence type="ECO:0000256" key="7">
    <source>
        <dbReference type="ARBA" id="ARBA00022692"/>
    </source>
</evidence>
<evidence type="ECO:0000256" key="3">
    <source>
        <dbReference type="ARBA" id="ARBA00022475"/>
    </source>
</evidence>
<dbReference type="AlphaFoldDB" id="A0A081RZG0"/>
<dbReference type="GO" id="GO:1901505">
    <property type="term" value="F:carbohydrate derivative transmembrane transporter activity"/>
    <property type="evidence" value="ECO:0007669"/>
    <property type="project" value="InterPro"/>
</dbReference>
<dbReference type="PATRIC" id="fig|1393735.3.peg.1390"/>
<evidence type="ECO:0000313" key="14">
    <source>
        <dbReference type="EMBL" id="KER04063.1"/>
    </source>
</evidence>
<name>A0A081RZG0_PHOTE</name>
<feature type="domain" description="EamA" evidence="13">
    <location>
        <begin position="26"/>
        <end position="111"/>
    </location>
</feature>
<dbReference type="PANTHER" id="PTHR30561:SF23">
    <property type="entry name" value="4-AMINO-4-DEOXY-L-ARABINOSE-PHOSPHOUNDECAPRENOL FLIPPASE SUBUNIT ARNE-RELATED"/>
    <property type="match status" value="1"/>
</dbReference>
<evidence type="ECO:0000256" key="8">
    <source>
        <dbReference type="ARBA" id="ARBA00022985"/>
    </source>
</evidence>
<evidence type="ECO:0000256" key="6">
    <source>
        <dbReference type="ARBA" id="ARBA00022556"/>
    </source>
</evidence>
<dbReference type="InterPro" id="IPR000390">
    <property type="entry name" value="Small_drug/metabolite_transptr"/>
</dbReference>
<sequence>MISFALLLLVSLMTCAGQLCQKQAVICWQSDADNKKALALKWLVGAVILLAVGMLFWLRLLQILPLGIAYPMLSINFIMVTLAGKFLYQEKVDRKHWSGVTCIMLGILLMSLNE</sequence>
<evidence type="ECO:0000256" key="5">
    <source>
        <dbReference type="ARBA" id="ARBA00022519"/>
    </source>
</evidence>